<keyword evidence="1" id="KW-0812">Transmembrane</keyword>
<feature type="transmembrane region" description="Helical" evidence="1">
    <location>
        <begin position="147"/>
        <end position="165"/>
    </location>
</feature>
<protein>
    <recommendedName>
        <fullName evidence="3">Gap protein</fullName>
    </recommendedName>
</protein>
<dbReference type="Pfam" id="PF11139">
    <property type="entry name" value="SfLAP"/>
    <property type="match status" value="1"/>
</dbReference>
<dbReference type="InterPro" id="IPR021315">
    <property type="entry name" value="Gap/Sap"/>
</dbReference>
<gene>
    <name evidence="2" type="ORF">I553_9055</name>
</gene>
<comment type="caution">
    <text evidence="2">The sequence shown here is derived from an EMBL/GenBank/DDBJ whole genome shotgun (WGS) entry which is preliminary data.</text>
</comment>
<evidence type="ECO:0008006" key="3">
    <source>
        <dbReference type="Google" id="ProtNLM"/>
    </source>
</evidence>
<proteinExistence type="predicted"/>
<keyword evidence="1" id="KW-0472">Membrane</keyword>
<organism evidence="2">
    <name type="scientific">Mycobacterium xenopi 4042</name>
    <dbReference type="NCBI Taxonomy" id="1299334"/>
    <lineage>
        <taxon>Bacteria</taxon>
        <taxon>Bacillati</taxon>
        <taxon>Actinomycetota</taxon>
        <taxon>Actinomycetes</taxon>
        <taxon>Mycobacteriales</taxon>
        <taxon>Mycobacteriaceae</taxon>
        <taxon>Mycobacterium</taxon>
    </lineage>
</organism>
<keyword evidence="1" id="KW-1133">Transmembrane helix</keyword>
<name>X8API0_MYCXE</name>
<evidence type="ECO:0000256" key="1">
    <source>
        <dbReference type="SAM" id="Phobius"/>
    </source>
</evidence>
<accession>X8API0</accession>
<evidence type="ECO:0000313" key="2">
    <source>
        <dbReference type="EMBL" id="EUA32943.1"/>
    </source>
</evidence>
<feature type="transmembrane region" description="Helical" evidence="1">
    <location>
        <begin position="98"/>
        <end position="126"/>
    </location>
</feature>
<dbReference type="AlphaFoldDB" id="X8API0"/>
<dbReference type="EMBL" id="JAOB01000050">
    <property type="protein sequence ID" value="EUA32943.1"/>
    <property type="molecule type" value="Genomic_DNA"/>
</dbReference>
<reference evidence="2" key="1">
    <citation type="submission" date="2014-01" db="EMBL/GenBank/DDBJ databases">
        <authorList>
            <person name="Brown-Elliot B."/>
            <person name="Wallace R."/>
            <person name="Lenaerts A."/>
            <person name="Ordway D."/>
            <person name="DeGroote M.A."/>
            <person name="Parker T."/>
            <person name="Sizemore C."/>
            <person name="Tallon L.J."/>
            <person name="Sadzewicz L.K."/>
            <person name="Sengamalay N."/>
            <person name="Fraser C.M."/>
            <person name="Hine E."/>
            <person name="Shefchek K.A."/>
            <person name="Das S.P."/>
            <person name="Tettelin H."/>
        </authorList>
    </citation>
    <scope>NUCLEOTIDE SEQUENCE [LARGE SCALE GENOMIC DNA]</scope>
    <source>
        <strain evidence="2">4042</strain>
    </source>
</reference>
<feature type="transmembrane region" description="Helical" evidence="1">
    <location>
        <begin position="66"/>
        <end position="92"/>
    </location>
</feature>
<sequence length="168" mass="17579">MTARLCKRRRAHLSAPTDNSSALADTHEPTPISLLLSRAQDAAVEGGSVIRRVFRRAYDAWESGSLWVALLIGIAFGGVAPELALIALTLVVASGAAIGAQVVAAILFVVGVLAVVEVALVSYLVAPAKTEALLRPLQSWALIHRQHLVIGILTVGGISLMASVIRSS</sequence>